<name>V4LT86_EUTSA</name>
<dbReference type="Gramene" id="ESQ46999">
    <property type="protein sequence ID" value="ESQ46999"/>
    <property type="gene ID" value="EUTSA_v10027905mg"/>
</dbReference>
<dbReference type="PANTHER" id="PTHR38926">
    <property type="entry name" value="F-BOX DOMAIN CONTAINING PROTEIN, EXPRESSED"/>
    <property type="match status" value="1"/>
</dbReference>
<dbReference type="OMA" id="EAKDYYH"/>
<dbReference type="Proteomes" id="UP000030689">
    <property type="component" value="Unassembled WGS sequence"/>
</dbReference>
<dbReference type="Gene3D" id="1.20.1280.50">
    <property type="match status" value="1"/>
</dbReference>
<reference evidence="2 3" key="1">
    <citation type="journal article" date="2013" name="Front. Plant Sci.">
        <title>The Reference Genome of the Halophytic Plant Eutrema salsugineum.</title>
        <authorList>
            <person name="Yang R."/>
            <person name="Jarvis D.E."/>
            <person name="Chen H."/>
            <person name="Beilstein M.A."/>
            <person name="Grimwood J."/>
            <person name="Jenkins J."/>
            <person name="Shu S."/>
            <person name="Prochnik S."/>
            <person name="Xin M."/>
            <person name="Ma C."/>
            <person name="Schmutz J."/>
            <person name="Wing R.A."/>
            <person name="Mitchell-Olds T."/>
            <person name="Schumaker K.S."/>
            <person name="Wang X."/>
        </authorList>
    </citation>
    <scope>NUCLEOTIDE SEQUENCE [LARGE SCALE GENOMIC DNA]</scope>
</reference>
<dbReference type="InterPro" id="IPR032675">
    <property type="entry name" value="LRR_dom_sf"/>
</dbReference>
<dbReference type="InterPro" id="IPR001810">
    <property type="entry name" value="F-box_dom"/>
</dbReference>
<dbReference type="KEGG" id="eus:EUTSA_v10027905mg"/>
<dbReference type="SUPFAM" id="SSF52047">
    <property type="entry name" value="RNI-like"/>
    <property type="match status" value="1"/>
</dbReference>
<feature type="domain" description="F-box" evidence="1">
    <location>
        <begin position="6"/>
        <end position="53"/>
    </location>
</feature>
<protein>
    <recommendedName>
        <fullName evidence="1">F-box domain-containing protein</fullName>
    </recommendedName>
</protein>
<accession>V4LT86</accession>
<dbReference type="CDD" id="cd22164">
    <property type="entry name" value="F-box_AtSKIP19-like"/>
    <property type="match status" value="1"/>
</dbReference>
<keyword evidence="3" id="KW-1185">Reference proteome</keyword>
<gene>
    <name evidence="2" type="ORF">EUTSA_v10027905mg</name>
</gene>
<dbReference type="Pfam" id="PF12937">
    <property type="entry name" value="F-box-like"/>
    <property type="match status" value="1"/>
</dbReference>
<evidence type="ECO:0000313" key="3">
    <source>
        <dbReference type="Proteomes" id="UP000030689"/>
    </source>
</evidence>
<dbReference type="OrthoDB" id="2095648at2759"/>
<dbReference type="eggNOG" id="KOG1947">
    <property type="taxonomic scope" value="Eukaryota"/>
</dbReference>
<dbReference type="EMBL" id="KI517416">
    <property type="protein sequence ID" value="ESQ46999.1"/>
    <property type="molecule type" value="Genomic_DNA"/>
</dbReference>
<dbReference type="AlphaFoldDB" id="V4LT86"/>
<evidence type="ECO:0000259" key="1">
    <source>
        <dbReference type="PROSITE" id="PS50181"/>
    </source>
</evidence>
<sequence length="239" mass="26744">MKNGKLINWAELPSDLISSILVRLSVAERLQNAGNVCRSWRRACQEPSIWLRIDVSRFPRNIDEAMCRRAVDLSQGGLLEINIEDFGTDSLLTYIADRSRNLKRLGLVNVNQITGMGISKAAMKLPLLEYLEVTNPYTEELDLRGLGLSCPNLKTLKLNNMGCVFNLSNECDDDALAIAETMPGLRHLQLTKNRLSNAGVNAILENCPRLERFDLHRCIFVNLVPASAESNVMRGSKVF</sequence>
<evidence type="ECO:0000313" key="2">
    <source>
        <dbReference type="EMBL" id="ESQ46999.1"/>
    </source>
</evidence>
<dbReference type="PROSITE" id="PS50181">
    <property type="entry name" value="FBOX"/>
    <property type="match status" value="1"/>
</dbReference>
<dbReference type="STRING" id="72664.V4LT86"/>
<dbReference type="Gene3D" id="3.80.10.10">
    <property type="entry name" value="Ribonuclease Inhibitor"/>
    <property type="match status" value="1"/>
</dbReference>
<organism evidence="2 3">
    <name type="scientific">Eutrema salsugineum</name>
    <name type="common">Saltwater cress</name>
    <name type="synonym">Sisymbrium salsugineum</name>
    <dbReference type="NCBI Taxonomy" id="72664"/>
    <lineage>
        <taxon>Eukaryota</taxon>
        <taxon>Viridiplantae</taxon>
        <taxon>Streptophyta</taxon>
        <taxon>Embryophyta</taxon>
        <taxon>Tracheophyta</taxon>
        <taxon>Spermatophyta</taxon>
        <taxon>Magnoliopsida</taxon>
        <taxon>eudicotyledons</taxon>
        <taxon>Gunneridae</taxon>
        <taxon>Pentapetalae</taxon>
        <taxon>rosids</taxon>
        <taxon>malvids</taxon>
        <taxon>Brassicales</taxon>
        <taxon>Brassicaceae</taxon>
        <taxon>Eutremeae</taxon>
        <taxon>Eutrema</taxon>
    </lineage>
</organism>
<dbReference type="PANTHER" id="PTHR38926:SF32">
    <property type="entry name" value="F-BOX DOMAIN-CONTAINING PROTEIN"/>
    <property type="match status" value="1"/>
</dbReference>
<dbReference type="SMART" id="SM00256">
    <property type="entry name" value="FBOX"/>
    <property type="match status" value="1"/>
</dbReference>
<proteinExistence type="predicted"/>